<dbReference type="RefSeq" id="WP_285575686.1">
    <property type="nucleotide sequence ID" value="NZ_BSDE01000004.1"/>
</dbReference>
<feature type="transmembrane region" description="Helical" evidence="1">
    <location>
        <begin position="275"/>
        <end position="297"/>
    </location>
</feature>
<keyword evidence="3" id="KW-1185">Reference proteome</keyword>
<evidence type="ECO:0008006" key="4">
    <source>
        <dbReference type="Google" id="ProtNLM"/>
    </source>
</evidence>
<dbReference type="Proteomes" id="UP001165069">
    <property type="component" value="Unassembled WGS sequence"/>
</dbReference>
<feature type="transmembrane region" description="Helical" evidence="1">
    <location>
        <begin position="87"/>
        <end position="105"/>
    </location>
</feature>
<reference evidence="2 3" key="1">
    <citation type="journal article" date="2023" name="Antonie Van Leeuwenhoek">
        <title>Mesoterricola silvestris gen. nov., sp. nov., Mesoterricola sediminis sp. nov., Geothrix oryzae sp. nov., Geothrix edaphica sp. nov., Geothrix rubra sp. nov., and Geothrix limicola sp. nov., six novel members of Acidobacteriota isolated from soils.</title>
        <authorList>
            <person name="Itoh H."/>
            <person name="Sugisawa Y."/>
            <person name="Mise K."/>
            <person name="Xu Z."/>
            <person name="Kuniyasu M."/>
            <person name="Ushijima N."/>
            <person name="Kawano K."/>
            <person name="Kobayashi E."/>
            <person name="Shiratori Y."/>
            <person name="Masuda Y."/>
            <person name="Senoo K."/>
        </authorList>
    </citation>
    <scope>NUCLEOTIDE SEQUENCE [LARGE SCALE GENOMIC DNA]</scope>
    <source>
        <strain evidence="2 3">Red804</strain>
    </source>
</reference>
<sequence>MSDATPSQRLCLNCEAELQGTFCHRCGQKAQNRRLPLKSLLHDVMHDLWHLDHKVLESLWLLIRHPGFLAEEYLNGRRVRHLPPFRLYVLSSFALFLAFSFVPVGSKGEGGKPGHGIQLKTSGTVGGEGAAEVLTEAGVEPAAEAHPKRKANPPWVDALVARAKRAKEDPDRFYHTFLSNLSKSLFVLMPLFAGILMLLHLRSKTLFVDHMVISLHHHVVSFLVILLLMGLAALPGSGWGCLPGFLLFFAPPVHLAVSLQRLFKRGWVRSFIKAGLVSVAYGLILSVALLGLTILSLPKAG</sequence>
<feature type="transmembrane region" description="Helical" evidence="1">
    <location>
        <begin position="184"/>
        <end position="201"/>
    </location>
</feature>
<comment type="caution">
    <text evidence="2">The sequence shown here is derived from an EMBL/GenBank/DDBJ whole genome shotgun (WGS) entry which is preliminary data.</text>
</comment>
<dbReference type="EMBL" id="BSDE01000004">
    <property type="protein sequence ID" value="GLH73949.1"/>
    <property type="molecule type" value="Genomic_DNA"/>
</dbReference>
<dbReference type="Pfam" id="PF12412">
    <property type="entry name" value="DUF3667"/>
    <property type="match status" value="1"/>
</dbReference>
<proteinExistence type="predicted"/>
<dbReference type="InterPro" id="IPR022134">
    <property type="entry name" value="DUF3667"/>
</dbReference>
<accession>A0ABQ5QIT7</accession>
<keyword evidence="1" id="KW-0472">Membrane</keyword>
<gene>
    <name evidence="2" type="ORF">GETHLI_24510</name>
</gene>
<evidence type="ECO:0000256" key="1">
    <source>
        <dbReference type="SAM" id="Phobius"/>
    </source>
</evidence>
<organism evidence="2 3">
    <name type="scientific">Geothrix limicola</name>
    <dbReference type="NCBI Taxonomy" id="2927978"/>
    <lineage>
        <taxon>Bacteria</taxon>
        <taxon>Pseudomonadati</taxon>
        <taxon>Acidobacteriota</taxon>
        <taxon>Holophagae</taxon>
        <taxon>Holophagales</taxon>
        <taxon>Holophagaceae</taxon>
        <taxon>Geothrix</taxon>
    </lineage>
</organism>
<protein>
    <recommendedName>
        <fullName evidence="4">DUF3667 domain-containing protein</fullName>
    </recommendedName>
</protein>
<keyword evidence="1" id="KW-0812">Transmembrane</keyword>
<evidence type="ECO:0000313" key="3">
    <source>
        <dbReference type="Proteomes" id="UP001165069"/>
    </source>
</evidence>
<evidence type="ECO:0000313" key="2">
    <source>
        <dbReference type="EMBL" id="GLH73949.1"/>
    </source>
</evidence>
<feature type="transmembrane region" description="Helical" evidence="1">
    <location>
        <begin position="213"/>
        <end position="233"/>
    </location>
</feature>
<feature type="transmembrane region" description="Helical" evidence="1">
    <location>
        <begin position="245"/>
        <end position="263"/>
    </location>
</feature>
<keyword evidence="1" id="KW-1133">Transmembrane helix</keyword>
<name>A0ABQ5QIT7_9BACT</name>